<dbReference type="InterPro" id="IPR048667">
    <property type="entry name" value="Imm5-like"/>
</dbReference>
<dbReference type="RefSeq" id="WP_390224723.1">
    <property type="nucleotide sequence ID" value="NZ_JBHTAA010000005.1"/>
</dbReference>
<feature type="domain" description="Imm-5-like" evidence="1">
    <location>
        <begin position="19"/>
        <end position="142"/>
    </location>
</feature>
<name>A0ABD5ZIK4_9EURY</name>
<dbReference type="EMBL" id="JBHTAA010000005">
    <property type="protein sequence ID" value="MFC7204760.1"/>
    <property type="molecule type" value="Genomic_DNA"/>
</dbReference>
<dbReference type="Proteomes" id="UP001596481">
    <property type="component" value="Unassembled WGS sequence"/>
</dbReference>
<dbReference type="Pfam" id="PF21805">
    <property type="entry name" value="Imm5_like"/>
    <property type="match status" value="1"/>
</dbReference>
<accession>A0ABD5ZIK4</accession>
<evidence type="ECO:0000259" key="1">
    <source>
        <dbReference type="Pfam" id="PF21805"/>
    </source>
</evidence>
<evidence type="ECO:0000313" key="3">
    <source>
        <dbReference type="Proteomes" id="UP001596481"/>
    </source>
</evidence>
<sequence>MALAIRWELGGDWGGYNSTDEETHHALARWSADCAEHVLSYFETEHPDDDRPRRAIEATRGWTRGEVTVGEAVELSRATHAAAREANTEVARQAARAAGHAIATAHVDGHAMGGANYAITAVVADGGSGDAEFEWQREQLPEGLQSVVRGE</sequence>
<reference evidence="2 3" key="1">
    <citation type="journal article" date="2019" name="Int. J. Syst. Evol. Microbiol.">
        <title>The Global Catalogue of Microorganisms (GCM) 10K type strain sequencing project: providing services to taxonomists for standard genome sequencing and annotation.</title>
        <authorList>
            <consortium name="The Broad Institute Genomics Platform"/>
            <consortium name="The Broad Institute Genome Sequencing Center for Infectious Disease"/>
            <person name="Wu L."/>
            <person name="Ma J."/>
        </authorList>
    </citation>
    <scope>NUCLEOTIDE SEQUENCE [LARGE SCALE GENOMIC DNA]</scope>
    <source>
        <strain evidence="2 3">DSM 29988</strain>
    </source>
</reference>
<comment type="caution">
    <text evidence="2">The sequence shown here is derived from an EMBL/GenBank/DDBJ whole genome shotgun (WGS) entry which is preliminary data.</text>
</comment>
<evidence type="ECO:0000313" key="2">
    <source>
        <dbReference type="EMBL" id="MFC7204760.1"/>
    </source>
</evidence>
<keyword evidence="3" id="KW-1185">Reference proteome</keyword>
<organism evidence="2 3">
    <name type="scientific">Haloferax namakaokahaiae</name>
    <dbReference type="NCBI Taxonomy" id="1748331"/>
    <lineage>
        <taxon>Archaea</taxon>
        <taxon>Methanobacteriati</taxon>
        <taxon>Methanobacteriota</taxon>
        <taxon>Stenosarchaea group</taxon>
        <taxon>Halobacteria</taxon>
        <taxon>Halobacteriales</taxon>
        <taxon>Haloferacaceae</taxon>
        <taxon>Haloferax</taxon>
    </lineage>
</organism>
<proteinExistence type="predicted"/>
<gene>
    <name evidence="2" type="ORF">ACFQJC_14680</name>
</gene>
<dbReference type="AlphaFoldDB" id="A0ABD5ZIK4"/>
<protein>
    <submittedName>
        <fullName evidence="2">Immunity protein</fullName>
    </submittedName>
</protein>